<dbReference type="EMBL" id="FQVC01000001">
    <property type="protein sequence ID" value="SHE50100.1"/>
    <property type="molecule type" value="Genomic_DNA"/>
</dbReference>
<dbReference type="PANTHER" id="PTHR34216:SF3">
    <property type="entry name" value="POLY-BETA-1,6-N-ACETYL-D-GLUCOSAMINE N-DEACETYLASE"/>
    <property type="match status" value="1"/>
</dbReference>
<evidence type="ECO:0000313" key="9">
    <source>
        <dbReference type="EMBL" id="SHE50100.1"/>
    </source>
</evidence>
<name>A0A0F5LED8_9HYPH</name>
<dbReference type="InterPro" id="IPR011330">
    <property type="entry name" value="Glyco_hydro/deAcase_b/a-brl"/>
</dbReference>
<dbReference type="OrthoDB" id="2795102at2"/>
<proteinExistence type="inferred from homology"/>
<dbReference type="CDD" id="cd10918">
    <property type="entry name" value="CE4_NodB_like_5s_6s"/>
    <property type="match status" value="1"/>
</dbReference>
<sequence>MNFDGIKAGAKRGARGLVATAARLSGLTASVERRNGQSLTILCYHRVLPAEQRAAYHDPDLVVTPEVFAEHCRVLARYYDVAPLAQSLAAWQAAAPATRPRAAITFDDGYVDNARYAVPILADFGLRATFYIVAGLVGTESQTWYDRAGRALVSLGRDARAEVGQAKAMTPQARMEWVDALEKQAGSSRPAAVDRIMDDAALRALVAGGHEIGSHTMTHPLLPQLWAAELDFEIARSRSVLAKAANTAIVGFSYPNGDSTQTIQQLTEQAGYSYAVSADPGVNNLQDLQIMALKRWFISQDRLVDASGRASGDLLRMEISGLSRRLLGRTA</sequence>
<evidence type="ECO:0000259" key="7">
    <source>
        <dbReference type="PROSITE" id="PS51677"/>
    </source>
</evidence>
<comment type="subcellular location">
    <subcellularLocation>
        <location evidence="2">Secreted</location>
    </subcellularLocation>
</comment>
<dbReference type="Pfam" id="PF01522">
    <property type="entry name" value="Polysacc_deac_1"/>
    <property type="match status" value="1"/>
</dbReference>
<dbReference type="InterPro" id="IPR051398">
    <property type="entry name" value="Polysacch_Deacetylase"/>
</dbReference>
<evidence type="ECO:0000256" key="2">
    <source>
        <dbReference type="ARBA" id="ARBA00004613"/>
    </source>
</evidence>
<dbReference type="PATRIC" id="fig|1121477.3.peg.72"/>
<evidence type="ECO:0000256" key="5">
    <source>
        <dbReference type="ARBA" id="ARBA00022729"/>
    </source>
</evidence>
<dbReference type="EMBL" id="LAJF01000101">
    <property type="protein sequence ID" value="KKB80635.1"/>
    <property type="molecule type" value="Genomic_DNA"/>
</dbReference>
<dbReference type="GO" id="GO:0005576">
    <property type="term" value="C:extracellular region"/>
    <property type="evidence" value="ECO:0007669"/>
    <property type="project" value="UniProtKB-SubCell"/>
</dbReference>
<evidence type="ECO:0000256" key="3">
    <source>
        <dbReference type="ARBA" id="ARBA00010973"/>
    </source>
</evidence>
<dbReference type="Proteomes" id="UP000033608">
    <property type="component" value="Unassembled WGS sequence"/>
</dbReference>
<organism evidence="8 10">
    <name type="scientific">Devosia limi DSM 17137</name>
    <dbReference type="NCBI Taxonomy" id="1121477"/>
    <lineage>
        <taxon>Bacteria</taxon>
        <taxon>Pseudomonadati</taxon>
        <taxon>Pseudomonadota</taxon>
        <taxon>Alphaproteobacteria</taxon>
        <taxon>Hyphomicrobiales</taxon>
        <taxon>Devosiaceae</taxon>
        <taxon>Devosia</taxon>
    </lineage>
</organism>
<dbReference type="PROSITE" id="PS51677">
    <property type="entry name" value="NODB"/>
    <property type="match status" value="1"/>
</dbReference>
<evidence type="ECO:0000256" key="1">
    <source>
        <dbReference type="ARBA" id="ARBA00003236"/>
    </source>
</evidence>
<comment type="function">
    <text evidence="1">Is involved in generating a small heat-stable compound (Nod), an acylated oligomer of N-acetylglucosamine, that stimulates mitosis in various plant protoplasts.</text>
</comment>
<evidence type="ECO:0000313" key="10">
    <source>
        <dbReference type="Proteomes" id="UP000033608"/>
    </source>
</evidence>
<comment type="similarity">
    <text evidence="3">Belongs to the polysaccharide deacetylase family.</text>
</comment>
<protein>
    <recommendedName>
        <fullName evidence="4">Chitooligosaccharide deacetylase</fullName>
    </recommendedName>
    <alternativeName>
        <fullName evidence="6">Nodulation protein B</fullName>
    </alternativeName>
</protein>
<keyword evidence="10" id="KW-1185">Reference proteome</keyword>
<reference evidence="8 10" key="1">
    <citation type="submission" date="2015-03" db="EMBL/GenBank/DDBJ databases">
        <authorList>
            <person name="Hassan Y.I."/>
            <person name="Lepp D."/>
            <person name="Zhou T."/>
        </authorList>
    </citation>
    <scope>NUCLEOTIDE SEQUENCE [LARGE SCALE GENOMIC DNA]</scope>
    <source>
        <strain evidence="8 10">DSM 17137</strain>
    </source>
</reference>
<evidence type="ECO:0000256" key="6">
    <source>
        <dbReference type="ARBA" id="ARBA00032976"/>
    </source>
</evidence>
<dbReference type="GO" id="GO:0005975">
    <property type="term" value="P:carbohydrate metabolic process"/>
    <property type="evidence" value="ECO:0007669"/>
    <property type="project" value="InterPro"/>
</dbReference>
<dbReference type="AlphaFoldDB" id="A0A0F5LED8"/>
<dbReference type="PANTHER" id="PTHR34216">
    <property type="match status" value="1"/>
</dbReference>
<reference evidence="9 11" key="2">
    <citation type="submission" date="2016-11" db="EMBL/GenBank/DDBJ databases">
        <authorList>
            <person name="Jaros S."/>
            <person name="Januszkiewicz K."/>
            <person name="Wedrychowicz H."/>
        </authorList>
    </citation>
    <scope>NUCLEOTIDE SEQUENCE [LARGE SCALE GENOMIC DNA]</scope>
    <source>
        <strain evidence="9 11">DSM 17137</strain>
    </source>
</reference>
<keyword evidence="5" id="KW-0732">Signal</keyword>
<accession>A0A0F5LED8</accession>
<dbReference type="InterPro" id="IPR002509">
    <property type="entry name" value="NODB_dom"/>
</dbReference>
<dbReference type="Gene3D" id="3.20.20.370">
    <property type="entry name" value="Glycoside hydrolase/deacetylase"/>
    <property type="match status" value="1"/>
</dbReference>
<gene>
    <name evidence="9" type="ORF">SAMN02745223_00563</name>
    <name evidence="8" type="ORF">VW29_16635</name>
</gene>
<evidence type="ECO:0000313" key="8">
    <source>
        <dbReference type="EMBL" id="KKB80635.1"/>
    </source>
</evidence>
<evidence type="ECO:0000313" key="11">
    <source>
        <dbReference type="Proteomes" id="UP000184533"/>
    </source>
</evidence>
<dbReference type="RefSeq" id="WP_046136394.1">
    <property type="nucleotide sequence ID" value="NZ_FQVC01000001.1"/>
</dbReference>
<feature type="domain" description="NodB homology" evidence="7">
    <location>
        <begin position="100"/>
        <end position="331"/>
    </location>
</feature>
<dbReference type="SUPFAM" id="SSF88713">
    <property type="entry name" value="Glycoside hydrolase/deacetylase"/>
    <property type="match status" value="1"/>
</dbReference>
<dbReference type="GO" id="GO:0016810">
    <property type="term" value="F:hydrolase activity, acting on carbon-nitrogen (but not peptide) bonds"/>
    <property type="evidence" value="ECO:0007669"/>
    <property type="project" value="InterPro"/>
</dbReference>
<evidence type="ECO:0000256" key="4">
    <source>
        <dbReference type="ARBA" id="ARBA00020071"/>
    </source>
</evidence>
<dbReference type="Proteomes" id="UP000184533">
    <property type="component" value="Unassembled WGS sequence"/>
</dbReference>
<dbReference type="STRING" id="1121477.SAMN02745223_00563"/>